<accession>A0A4V2SLP9</accession>
<feature type="transmembrane region" description="Helical" evidence="1">
    <location>
        <begin position="61"/>
        <end position="78"/>
    </location>
</feature>
<dbReference type="RefSeq" id="WP_132794965.1">
    <property type="nucleotide sequence ID" value="NZ_SLXM01000006.1"/>
</dbReference>
<evidence type="ECO:0000256" key="1">
    <source>
        <dbReference type="SAM" id="Phobius"/>
    </source>
</evidence>
<dbReference type="Gene3D" id="1.20.144.10">
    <property type="entry name" value="Phosphatidic acid phosphatase type 2/haloperoxidase"/>
    <property type="match status" value="1"/>
</dbReference>
<keyword evidence="1" id="KW-1133">Transmembrane helix</keyword>
<dbReference type="SMART" id="SM00014">
    <property type="entry name" value="acidPPc"/>
    <property type="match status" value="1"/>
</dbReference>
<feature type="transmembrane region" description="Helical" evidence="1">
    <location>
        <begin position="139"/>
        <end position="158"/>
    </location>
</feature>
<sequence>MENSFLDTIRSNDADLLIFLNNLGNEKWDSFWLTITNQFNWIPLFVIILILIYLRFGLKKTLFSLFFIAVMVAFSDQFTNLIKNTTERIRPCNTAYLQEYLRQFSYKPRGYSFWSGHASLSTTFSVFIILLLRSKFKFIYSLLLFPMVFGYSRVYLGVHYPGDISVGYLSGMLFGFLFYKLYSFLYQRVFKESLV</sequence>
<proteinExistence type="predicted"/>
<dbReference type="EMBL" id="SLXM01000006">
    <property type="protein sequence ID" value="TCP24286.1"/>
    <property type="molecule type" value="Genomic_DNA"/>
</dbReference>
<dbReference type="PANTHER" id="PTHR14969:SF13">
    <property type="entry name" value="AT30094P"/>
    <property type="match status" value="1"/>
</dbReference>
<feature type="transmembrane region" description="Helical" evidence="1">
    <location>
        <begin position="164"/>
        <end position="182"/>
    </location>
</feature>
<reference evidence="3 4" key="1">
    <citation type="submission" date="2019-03" db="EMBL/GenBank/DDBJ databases">
        <title>Genomic Encyclopedia of Type Strains, Phase IV (KMG-IV): sequencing the most valuable type-strain genomes for metagenomic binning, comparative biology and taxonomic classification.</title>
        <authorList>
            <person name="Goeker M."/>
        </authorList>
    </citation>
    <scope>NUCLEOTIDE SEQUENCE [LARGE SCALE GENOMIC DNA]</scope>
    <source>
        <strain evidence="3 4">DSM 14836</strain>
    </source>
</reference>
<dbReference type="SUPFAM" id="SSF48317">
    <property type="entry name" value="Acid phosphatase/Vanadium-dependent haloperoxidase"/>
    <property type="match status" value="1"/>
</dbReference>
<evidence type="ECO:0000313" key="4">
    <source>
        <dbReference type="Proteomes" id="UP000294564"/>
    </source>
</evidence>
<gene>
    <name evidence="3" type="ORF">EV195_10688</name>
</gene>
<evidence type="ECO:0000313" key="3">
    <source>
        <dbReference type="EMBL" id="TCP24286.1"/>
    </source>
</evidence>
<feature type="transmembrane region" description="Helical" evidence="1">
    <location>
        <begin position="111"/>
        <end position="132"/>
    </location>
</feature>
<dbReference type="Proteomes" id="UP000294564">
    <property type="component" value="Unassembled WGS sequence"/>
</dbReference>
<organism evidence="3 4">
    <name type="scientific">Tenacibaculum skagerrakense</name>
    <dbReference type="NCBI Taxonomy" id="186571"/>
    <lineage>
        <taxon>Bacteria</taxon>
        <taxon>Pseudomonadati</taxon>
        <taxon>Bacteroidota</taxon>
        <taxon>Flavobacteriia</taxon>
        <taxon>Flavobacteriales</taxon>
        <taxon>Flavobacteriaceae</taxon>
        <taxon>Tenacibaculum</taxon>
    </lineage>
</organism>
<name>A0A4V2SLP9_9FLAO</name>
<dbReference type="PANTHER" id="PTHR14969">
    <property type="entry name" value="SPHINGOSINE-1-PHOSPHATE PHOSPHOHYDROLASE"/>
    <property type="match status" value="1"/>
</dbReference>
<keyword evidence="4" id="KW-1185">Reference proteome</keyword>
<keyword evidence="1" id="KW-0812">Transmembrane</keyword>
<dbReference type="OrthoDB" id="9789113at2"/>
<dbReference type="InterPro" id="IPR036938">
    <property type="entry name" value="PAP2/HPO_sf"/>
</dbReference>
<evidence type="ECO:0000259" key="2">
    <source>
        <dbReference type="SMART" id="SM00014"/>
    </source>
</evidence>
<feature type="domain" description="Phosphatidic acid phosphatase type 2/haloperoxidase" evidence="2">
    <location>
        <begin position="64"/>
        <end position="179"/>
    </location>
</feature>
<feature type="transmembrane region" description="Helical" evidence="1">
    <location>
        <begin position="31"/>
        <end position="54"/>
    </location>
</feature>
<dbReference type="InterPro" id="IPR000326">
    <property type="entry name" value="PAP2/HPO"/>
</dbReference>
<keyword evidence="1" id="KW-0472">Membrane</keyword>
<dbReference type="Pfam" id="PF01569">
    <property type="entry name" value="PAP2"/>
    <property type="match status" value="1"/>
</dbReference>
<comment type="caution">
    <text evidence="3">The sequence shown here is derived from an EMBL/GenBank/DDBJ whole genome shotgun (WGS) entry which is preliminary data.</text>
</comment>
<protein>
    <submittedName>
        <fullName evidence="3">Undecaprenyl-diphosphatase</fullName>
    </submittedName>
</protein>
<dbReference type="AlphaFoldDB" id="A0A4V2SLP9"/>